<dbReference type="SUPFAM" id="SSF54897">
    <property type="entry name" value="Protease propeptides/inhibitors"/>
    <property type="match status" value="1"/>
</dbReference>
<feature type="region of interest" description="Disordered" evidence="1">
    <location>
        <begin position="109"/>
        <end position="173"/>
    </location>
</feature>
<protein>
    <submittedName>
        <fullName evidence="3">Subtilisin-like protease 11</fullName>
    </submittedName>
</protein>
<dbReference type="Gene3D" id="3.30.70.80">
    <property type="entry name" value="Peptidase S8 propeptide/proteinase inhibitor I9"/>
    <property type="match status" value="1"/>
</dbReference>
<sequence>MKPVYWSLAFGPSLFHITGAAESESSNNGTAGSLGHIVVLKADLETRHIDEHIDWVNGLHKRVNGRDDSNQGQGIEHTYRAEAIGFHGYAGRFSAEVLKQITEHQHVDFVEENQEIAVEPERREEAQEADKPSDDSGQEQPEEVDSPPESKKEKEEKDRLLETNEIQTRAEDPKCPGILRKEYKFTEDYEYALNRWRNYLGLGPECFYVR</sequence>
<dbReference type="AlphaFoldDB" id="A0A2N6N9L3"/>
<dbReference type="Proteomes" id="UP000235728">
    <property type="component" value="Unassembled WGS sequence"/>
</dbReference>
<comment type="caution">
    <text evidence="3">The sequence shown here is derived from an EMBL/GenBank/DDBJ whole genome shotgun (WGS) entry which is preliminary data.</text>
</comment>
<name>A0A2N6N9L3_BEABA</name>
<feature type="compositionally biased region" description="Basic and acidic residues" evidence="1">
    <location>
        <begin position="148"/>
        <end position="173"/>
    </location>
</feature>
<evidence type="ECO:0000259" key="2">
    <source>
        <dbReference type="Pfam" id="PF05922"/>
    </source>
</evidence>
<proteinExistence type="predicted"/>
<dbReference type="Pfam" id="PF05922">
    <property type="entry name" value="Inhibitor_I9"/>
    <property type="match status" value="1"/>
</dbReference>
<dbReference type="GO" id="GO:0006508">
    <property type="term" value="P:proteolysis"/>
    <property type="evidence" value="ECO:0007669"/>
    <property type="project" value="UniProtKB-KW"/>
</dbReference>
<feature type="compositionally biased region" description="Basic and acidic residues" evidence="1">
    <location>
        <begin position="119"/>
        <end position="134"/>
    </location>
</feature>
<keyword evidence="3" id="KW-0645">Protease</keyword>
<organism evidence="3 4">
    <name type="scientific">Beauveria bassiana</name>
    <name type="common">White muscardine disease fungus</name>
    <name type="synonym">Tritirachium shiotae</name>
    <dbReference type="NCBI Taxonomy" id="176275"/>
    <lineage>
        <taxon>Eukaryota</taxon>
        <taxon>Fungi</taxon>
        <taxon>Dikarya</taxon>
        <taxon>Ascomycota</taxon>
        <taxon>Pezizomycotina</taxon>
        <taxon>Sordariomycetes</taxon>
        <taxon>Hypocreomycetidae</taxon>
        <taxon>Hypocreales</taxon>
        <taxon>Cordycipitaceae</taxon>
        <taxon>Beauveria</taxon>
    </lineage>
</organism>
<feature type="domain" description="Inhibitor I9" evidence="2">
    <location>
        <begin position="36"/>
        <end position="116"/>
    </location>
</feature>
<dbReference type="InterPro" id="IPR010259">
    <property type="entry name" value="S8pro/Inhibitor_I9"/>
</dbReference>
<gene>
    <name evidence="3" type="primary">SUB11</name>
    <name evidence="3" type="ORF">BM221_010103</name>
</gene>
<feature type="compositionally biased region" description="Acidic residues" evidence="1">
    <location>
        <begin position="136"/>
        <end position="146"/>
    </location>
</feature>
<keyword evidence="3" id="KW-0378">Hydrolase</keyword>
<dbReference type="InterPro" id="IPR037045">
    <property type="entry name" value="S8pro/Inhibitor_I9_sf"/>
</dbReference>
<accession>A0A2N6N9L3</accession>
<reference evidence="3 4" key="1">
    <citation type="journal article" date="2016" name="Appl. Microbiol. Biotechnol.">
        <title>Characterization of T-DNA insertion mutants with decreased virulence in the entomopathogenic fungus Beauveria bassiana JEF-007.</title>
        <authorList>
            <person name="Kim S."/>
            <person name="Lee S.J."/>
            <person name="Nai Y.S."/>
            <person name="Yu J.S."/>
            <person name="Lee M.R."/>
            <person name="Yang Y.T."/>
            <person name="Kim J.S."/>
        </authorList>
    </citation>
    <scope>NUCLEOTIDE SEQUENCE [LARGE SCALE GENOMIC DNA]</scope>
    <source>
        <strain evidence="3 4">JEF-007</strain>
    </source>
</reference>
<dbReference type="GO" id="GO:0008233">
    <property type="term" value="F:peptidase activity"/>
    <property type="evidence" value="ECO:0007669"/>
    <property type="project" value="UniProtKB-KW"/>
</dbReference>
<evidence type="ECO:0000313" key="4">
    <source>
        <dbReference type="Proteomes" id="UP000235728"/>
    </source>
</evidence>
<dbReference type="EMBL" id="MRVG01000015">
    <property type="protein sequence ID" value="PMB63941.1"/>
    <property type="molecule type" value="Genomic_DNA"/>
</dbReference>
<evidence type="ECO:0000256" key="1">
    <source>
        <dbReference type="SAM" id="MobiDB-lite"/>
    </source>
</evidence>
<evidence type="ECO:0000313" key="3">
    <source>
        <dbReference type="EMBL" id="PMB63941.1"/>
    </source>
</evidence>